<dbReference type="FunFam" id="3.90.1530.30:FF:000001">
    <property type="entry name" value="Chromosome partitioning protein ParB"/>
    <property type="match status" value="1"/>
</dbReference>
<dbReference type="Gene3D" id="3.90.1530.30">
    <property type="match status" value="1"/>
</dbReference>
<evidence type="ECO:0000256" key="4">
    <source>
        <dbReference type="SAM" id="MobiDB-lite"/>
    </source>
</evidence>
<dbReference type="InterPro" id="IPR003115">
    <property type="entry name" value="ParB_N"/>
</dbReference>
<sequence length="317" mass="34818">MPRPSGLGRGLASLIPTDQAADQEDLKDAVTPKSPRASKSSKGETPEGAGAAPSQFAPCSSLEPNPFQPRRVISESSIEELAASIRVHGVLQPLLVRRRGDGGYQIVAGERRWRAAMRAGLTEVPIRVVEMDDRAMREAALVENLQREDLSPLDVAESINELIQQFSATHEAIAERLGWSRSAVTNKLRLLQLPDSVKALVSSGALSEGHARALLRLPQEQMEPVARLVLQRGLSVRQTEELVRKMESPDREDEGAQRAKRAINHYPYSFADEFGVEIGMSGAQDSLTLHLRNLTKSQAHKILALVDQHRNIIFPGK</sequence>
<feature type="domain" description="ParB-like N-terminal" evidence="5">
    <location>
        <begin position="55"/>
        <end position="145"/>
    </location>
</feature>
<dbReference type="GO" id="GO:0005694">
    <property type="term" value="C:chromosome"/>
    <property type="evidence" value="ECO:0007669"/>
    <property type="project" value="TreeGrafter"/>
</dbReference>
<dbReference type="Proteomes" id="UP000002030">
    <property type="component" value="Chromosome"/>
</dbReference>
<dbReference type="GO" id="GO:0003677">
    <property type="term" value="F:DNA binding"/>
    <property type="evidence" value="ECO:0007669"/>
    <property type="project" value="UniProtKB-KW"/>
</dbReference>
<reference evidence="6 7" key="1">
    <citation type="journal article" date="2009" name="Stand. Genomic Sci.">
        <title>Complete genome sequence of Thermanaerovibrio acidaminovorans type strain (Su883).</title>
        <authorList>
            <person name="Chovatia M."/>
            <person name="Sikorski J."/>
            <person name="Schroder M."/>
            <person name="Lapidus A."/>
            <person name="Nolan M."/>
            <person name="Tice H."/>
            <person name="Glavina Del Rio T."/>
            <person name="Copeland A."/>
            <person name="Cheng J.F."/>
            <person name="Lucas S."/>
            <person name="Chen F."/>
            <person name="Bruce D."/>
            <person name="Goodwin L."/>
            <person name="Pitluck S."/>
            <person name="Ivanova N."/>
            <person name="Mavromatis K."/>
            <person name="Ovchinnikova G."/>
            <person name="Pati A."/>
            <person name="Chen A."/>
            <person name="Palaniappan K."/>
            <person name="Land M."/>
            <person name="Hauser L."/>
            <person name="Chang Y.J."/>
            <person name="Jeffries C.D."/>
            <person name="Chain P."/>
            <person name="Saunders E."/>
            <person name="Detter J.C."/>
            <person name="Brettin T."/>
            <person name="Rohde M."/>
            <person name="Goker M."/>
            <person name="Spring S."/>
            <person name="Bristow J."/>
            <person name="Markowitz V."/>
            <person name="Hugenholtz P."/>
            <person name="Kyrpides N.C."/>
            <person name="Klenk H.P."/>
            <person name="Eisen J.A."/>
        </authorList>
    </citation>
    <scope>NUCLEOTIDE SEQUENCE [LARGE SCALE GENOMIC DNA]</scope>
    <source>
        <strain evidence="7">ATCC 49978 / DSM 6589 / Su883</strain>
    </source>
</reference>
<dbReference type="NCBIfam" id="TIGR00180">
    <property type="entry name" value="parB_part"/>
    <property type="match status" value="1"/>
</dbReference>
<dbReference type="SUPFAM" id="SSF109709">
    <property type="entry name" value="KorB DNA-binding domain-like"/>
    <property type="match status" value="1"/>
</dbReference>
<dbReference type="EnsemblBacteria" id="ACZ19938">
    <property type="protein sequence ID" value="ACZ19938"/>
    <property type="gene ID" value="Taci_1724"/>
</dbReference>
<dbReference type="InterPro" id="IPR036086">
    <property type="entry name" value="ParB/Sulfiredoxin_sf"/>
</dbReference>
<dbReference type="CDD" id="cd16393">
    <property type="entry name" value="SPO0J_N"/>
    <property type="match status" value="1"/>
</dbReference>
<gene>
    <name evidence="6" type="ordered locus">Taci_1724</name>
</gene>
<keyword evidence="3" id="KW-0238">DNA-binding</keyword>
<feature type="region of interest" description="Disordered" evidence="4">
    <location>
        <begin position="1"/>
        <end position="63"/>
    </location>
</feature>
<dbReference type="OrthoDB" id="9802051at2"/>
<accession>D1B7E7</accession>
<dbReference type="Pfam" id="PF17762">
    <property type="entry name" value="HTH_ParB"/>
    <property type="match status" value="1"/>
</dbReference>
<dbReference type="FunFam" id="1.10.10.2830:FF:000001">
    <property type="entry name" value="Chromosome partitioning protein ParB"/>
    <property type="match status" value="1"/>
</dbReference>
<dbReference type="EMBL" id="CP001818">
    <property type="protein sequence ID" value="ACZ19938.1"/>
    <property type="molecule type" value="Genomic_DNA"/>
</dbReference>
<dbReference type="PANTHER" id="PTHR33375:SF1">
    <property type="entry name" value="CHROMOSOME-PARTITIONING PROTEIN PARB-RELATED"/>
    <property type="match status" value="1"/>
</dbReference>
<dbReference type="InterPro" id="IPR004437">
    <property type="entry name" value="ParB/RepB/Spo0J"/>
</dbReference>
<dbReference type="SUPFAM" id="SSF110849">
    <property type="entry name" value="ParB/Sulfiredoxin"/>
    <property type="match status" value="1"/>
</dbReference>
<dbReference type="Pfam" id="PF02195">
    <property type="entry name" value="ParB_N"/>
    <property type="match status" value="1"/>
</dbReference>
<name>D1B7E7_THEAS</name>
<evidence type="ECO:0000256" key="3">
    <source>
        <dbReference type="ARBA" id="ARBA00023125"/>
    </source>
</evidence>
<keyword evidence="2" id="KW-0159">Chromosome partition</keyword>
<dbReference type="Gene3D" id="1.10.10.2830">
    <property type="match status" value="1"/>
</dbReference>
<evidence type="ECO:0000256" key="2">
    <source>
        <dbReference type="ARBA" id="ARBA00022829"/>
    </source>
</evidence>
<dbReference type="HOGENOM" id="CLU_023853_0_0_0"/>
<proteinExistence type="inferred from homology"/>
<dbReference type="STRING" id="525903.Taci_1724"/>
<comment type="similarity">
    <text evidence="1">Belongs to the ParB family.</text>
</comment>
<organism evidence="6 7">
    <name type="scientific">Thermanaerovibrio acidaminovorans (strain ATCC 49978 / DSM 6589 / Su883)</name>
    <name type="common">Selenomonas acidaminovorans</name>
    <dbReference type="NCBI Taxonomy" id="525903"/>
    <lineage>
        <taxon>Bacteria</taxon>
        <taxon>Thermotogati</taxon>
        <taxon>Synergistota</taxon>
        <taxon>Synergistia</taxon>
        <taxon>Synergistales</taxon>
        <taxon>Synergistaceae</taxon>
        <taxon>Thermanaerovibrio</taxon>
    </lineage>
</organism>
<dbReference type="GO" id="GO:0007059">
    <property type="term" value="P:chromosome segregation"/>
    <property type="evidence" value="ECO:0007669"/>
    <property type="project" value="UniProtKB-KW"/>
</dbReference>
<evidence type="ECO:0000313" key="6">
    <source>
        <dbReference type="EMBL" id="ACZ19938.1"/>
    </source>
</evidence>
<dbReference type="InterPro" id="IPR041468">
    <property type="entry name" value="HTH_ParB/Spo0J"/>
</dbReference>
<keyword evidence="7" id="KW-1185">Reference proteome</keyword>
<dbReference type="SMART" id="SM00470">
    <property type="entry name" value="ParB"/>
    <property type="match status" value="1"/>
</dbReference>
<dbReference type="PANTHER" id="PTHR33375">
    <property type="entry name" value="CHROMOSOME-PARTITIONING PROTEIN PARB-RELATED"/>
    <property type="match status" value="1"/>
</dbReference>
<evidence type="ECO:0000259" key="5">
    <source>
        <dbReference type="SMART" id="SM00470"/>
    </source>
</evidence>
<dbReference type="eggNOG" id="COG1475">
    <property type="taxonomic scope" value="Bacteria"/>
</dbReference>
<evidence type="ECO:0000313" key="7">
    <source>
        <dbReference type="Proteomes" id="UP000002030"/>
    </source>
</evidence>
<evidence type="ECO:0000256" key="1">
    <source>
        <dbReference type="ARBA" id="ARBA00006295"/>
    </source>
</evidence>
<dbReference type="AlphaFoldDB" id="D1B7E7"/>
<dbReference type="InterPro" id="IPR050336">
    <property type="entry name" value="Chromosome_partition/occlusion"/>
</dbReference>
<dbReference type="RefSeq" id="WP_012870447.1">
    <property type="nucleotide sequence ID" value="NC_013522.1"/>
</dbReference>
<dbReference type="KEGG" id="tai:Taci_1724"/>
<protein>
    <submittedName>
        <fullName evidence="6">ParB-like partition protein</fullName>
    </submittedName>
</protein>